<feature type="region of interest" description="Disordered" evidence="1">
    <location>
        <begin position="601"/>
        <end position="628"/>
    </location>
</feature>
<protein>
    <submittedName>
        <fullName evidence="2">VCBS repeat-containing protein</fullName>
    </submittedName>
</protein>
<evidence type="ECO:0000256" key="1">
    <source>
        <dbReference type="SAM" id="MobiDB-lite"/>
    </source>
</evidence>
<reference evidence="3" key="1">
    <citation type="journal article" date="2019" name="Int. J. Syst. Evol. Microbiol.">
        <title>The Global Catalogue of Microorganisms (GCM) 10K type strain sequencing project: providing services to taxonomists for standard genome sequencing and annotation.</title>
        <authorList>
            <consortium name="The Broad Institute Genomics Platform"/>
            <consortium name="The Broad Institute Genome Sequencing Center for Infectious Disease"/>
            <person name="Wu L."/>
            <person name="Ma J."/>
        </authorList>
    </citation>
    <scope>NUCLEOTIDE SEQUENCE [LARGE SCALE GENOMIC DNA]</scope>
    <source>
        <strain evidence="3">JCM 14549</strain>
    </source>
</reference>
<dbReference type="SUPFAM" id="SSF69318">
    <property type="entry name" value="Integrin alpha N-terminal domain"/>
    <property type="match status" value="1"/>
</dbReference>
<organism evidence="2 3">
    <name type="scientific">Streptomyces cheonanensis</name>
    <dbReference type="NCBI Taxonomy" id="312720"/>
    <lineage>
        <taxon>Bacteria</taxon>
        <taxon>Bacillati</taxon>
        <taxon>Actinomycetota</taxon>
        <taxon>Actinomycetes</taxon>
        <taxon>Kitasatosporales</taxon>
        <taxon>Streptomycetaceae</taxon>
        <taxon>Streptomyces</taxon>
    </lineage>
</organism>
<comment type="caution">
    <text evidence="2">The sequence shown here is derived from an EMBL/GenBank/DDBJ whole genome shotgun (WGS) entry which is preliminary data.</text>
</comment>
<proteinExistence type="predicted"/>
<dbReference type="EMBL" id="BAAANQ010000006">
    <property type="protein sequence ID" value="GAA2056699.1"/>
    <property type="molecule type" value="Genomic_DNA"/>
</dbReference>
<accession>A0ABN2VAD6</accession>
<evidence type="ECO:0000313" key="2">
    <source>
        <dbReference type="EMBL" id="GAA2056699.1"/>
    </source>
</evidence>
<sequence>MFTVSMATAAEGNDDEPPSWEENWRSQEESAALSEAEETGEPVEILSQRSETSQVFANPDGDFTEHSYVMPQWVRQNGQLVDIDTTLRHNEDGTYSPTATEVQVSFSAGGAEEPLATVVRDGRSMSITWPDPLPRPTVDKDVITYPQVLDGVDLKLQARNGGFGQVLVVHDAIAAANPRLAELSFGMEANGLEVGADDHGNLRAVNPAGQEVFTAPTPLMWDSGTPEDPEINRLLSAAGEEAPSSSDFQPGIGAESALAELRVTDGQLILVPDQGLLTGEDTQYPVYIDPSVEGSRLSWTIAYKKYPNSSFFNGANFNGGTSDARVGYENTTNGTARTFFRMNSKNLLDTNRVITSSKFRIRNNWSWSCNARKVELWYTGGITSATTWNNQPEWRSRLSTVNESKGWGSNCPEGNLVFDATAGAKTAQTRQFNSLTLGLRVPEGSETDVYAWKKFTASSAVLSTTYNTRPNPPSNLDTTPVSTNNQYGCGDRAPYQYIGNTDFYLRAKVSDKDGGTVRAMFHLWPTGHRNTAQGGLIIDKTVSVTSGGYAQVKVTKSALLPYMNVANGNFSWKVQANDGSLKSEWTPPLGEPGCRFVYDPNRPSSPPGVTSTDFPDGSEGWPAGTGSIRQEGSFTLTSGGVNDVVTYRYWTSWSSARKTVDVSAGKSATIKLTPVRSGPNLLYVQSIDRAANESDTYGYLFYATGLKTPDVPGDINGDGIPDIWGIDGNGKLISHYGSENGEVHEAASPADDGDWSNALITHQGDWTGDGIEDLIALRPDPGTDHYRLWVYPNSGFGEVCADCDDQERIELTVYEDTNNHWSRGAKQILAVGDIDGGLDTDGDGVEDVAGFPDLMVNDGEYIWLYYGSDNYQLDSTRDPVLIAGPDDPISSNGSTIGEVTLAAPGDVNNDGIPDLVVAYDRMDDGLLFLFDGQLQAGNYSIDLDHHREIGERWHVEIVTAMAARPAMTAPGYLEIWVLIRPLGELRMATIDLTTDTGTWMTSTGDFTGYRTIS</sequence>
<feature type="region of interest" description="Disordered" evidence="1">
    <location>
        <begin position="1"/>
        <end position="51"/>
    </location>
</feature>
<dbReference type="InterPro" id="IPR028994">
    <property type="entry name" value="Integrin_alpha_N"/>
</dbReference>
<evidence type="ECO:0000313" key="3">
    <source>
        <dbReference type="Proteomes" id="UP001403094"/>
    </source>
</evidence>
<dbReference type="Proteomes" id="UP001403094">
    <property type="component" value="Unassembled WGS sequence"/>
</dbReference>
<gene>
    <name evidence="2" type="ORF">GCM10009757_34860</name>
</gene>
<keyword evidence="3" id="KW-1185">Reference proteome</keyword>
<name>A0ABN2VAD6_9ACTN</name>
<dbReference type="Gene3D" id="2.130.10.130">
    <property type="entry name" value="Integrin alpha, N-terminal"/>
    <property type="match status" value="1"/>
</dbReference>